<reference evidence="9" key="1">
    <citation type="submission" date="2018-02" db="EMBL/GenBank/DDBJ databases">
        <authorList>
            <person name="Hausmann B."/>
        </authorList>
    </citation>
    <scope>NUCLEOTIDE SEQUENCE [LARGE SCALE GENOMIC DNA]</scope>
    <source>
        <strain evidence="9">Peat soil MAG SbA5</strain>
    </source>
</reference>
<keyword evidence="2 4" id="KW-0472">Membrane</keyword>
<dbReference type="PANTHER" id="PTHR30329:SF21">
    <property type="entry name" value="LIPOPROTEIN YIAD-RELATED"/>
    <property type="match status" value="1"/>
</dbReference>
<feature type="compositionally biased region" description="Low complexity" evidence="5">
    <location>
        <begin position="68"/>
        <end position="91"/>
    </location>
</feature>
<feature type="chain" id="PRO_5014873600" evidence="6">
    <location>
        <begin position="22"/>
        <end position="259"/>
    </location>
</feature>
<dbReference type="Pfam" id="PF00691">
    <property type="entry name" value="OmpA"/>
    <property type="match status" value="1"/>
</dbReference>
<evidence type="ECO:0000313" key="9">
    <source>
        <dbReference type="Proteomes" id="UP000239735"/>
    </source>
</evidence>
<evidence type="ECO:0000259" key="7">
    <source>
        <dbReference type="PROSITE" id="PS51123"/>
    </source>
</evidence>
<evidence type="ECO:0000256" key="6">
    <source>
        <dbReference type="SAM" id="SignalP"/>
    </source>
</evidence>
<dbReference type="PRINTS" id="PR01021">
    <property type="entry name" value="OMPADOMAIN"/>
</dbReference>
<dbReference type="PROSITE" id="PS51257">
    <property type="entry name" value="PROKAR_LIPOPROTEIN"/>
    <property type="match status" value="1"/>
</dbReference>
<protein>
    <submittedName>
        <fullName evidence="8">OmpA/MotB domain protein</fullName>
    </submittedName>
</protein>
<sequence>MTMQRSGFALTAAALVMFGVAGCSTKNYVRTQTGPLIDHTDQLDQKTAENNRQIHDVNDRAQAGIGKAQDSADQANQAAQNANQAANAADSAANDVAHRADSLDSVVKGLDNYKQVAKVSVNFGFDKALLTKDDKEQLDSFAGSLGSAKSYILEVTGGTDSVGPAQYNYDLSQRRADSVVQYLASKYSIPAHRFYLIGIGKDEYVAANTTAAGRKENRRVEVQLLSNMSAENQPPAAQTGQTGQAAPPAGGQATTVPEE</sequence>
<evidence type="ECO:0000256" key="1">
    <source>
        <dbReference type="ARBA" id="ARBA00004442"/>
    </source>
</evidence>
<dbReference type="AlphaFoldDB" id="A0A2N9LM59"/>
<keyword evidence="3" id="KW-0998">Cell outer membrane</keyword>
<proteinExistence type="predicted"/>
<dbReference type="Proteomes" id="UP000239735">
    <property type="component" value="Unassembled WGS sequence"/>
</dbReference>
<name>A0A2N9LM59_9BACT</name>
<organism evidence="8 9">
    <name type="scientific">Candidatus Sulfuritelmatomonas gaucii</name>
    <dbReference type="NCBI Taxonomy" id="2043161"/>
    <lineage>
        <taxon>Bacteria</taxon>
        <taxon>Pseudomonadati</taxon>
        <taxon>Acidobacteriota</taxon>
        <taxon>Terriglobia</taxon>
        <taxon>Terriglobales</taxon>
        <taxon>Acidobacteriaceae</taxon>
        <taxon>Candidatus Sulfuritelmatomonas</taxon>
    </lineage>
</organism>
<dbReference type="SUPFAM" id="SSF103088">
    <property type="entry name" value="OmpA-like"/>
    <property type="match status" value="1"/>
</dbReference>
<dbReference type="PROSITE" id="PS51123">
    <property type="entry name" value="OMPA_2"/>
    <property type="match status" value="1"/>
</dbReference>
<dbReference type="EMBL" id="OKRB01000103">
    <property type="protein sequence ID" value="SPE24348.1"/>
    <property type="molecule type" value="Genomic_DNA"/>
</dbReference>
<feature type="region of interest" description="Disordered" evidence="5">
    <location>
        <begin position="64"/>
        <end position="91"/>
    </location>
</feature>
<evidence type="ECO:0000313" key="8">
    <source>
        <dbReference type="EMBL" id="SPE24348.1"/>
    </source>
</evidence>
<dbReference type="GO" id="GO:0009279">
    <property type="term" value="C:cell outer membrane"/>
    <property type="evidence" value="ECO:0007669"/>
    <property type="project" value="UniProtKB-SubCell"/>
</dbReference>
<gene>
    <name evidence="8" type="ORF">SBA5_450012</name>
</gene>
<evidence type="ECO:0000256" key="5">
    <source>
        <dbReference type="SAM" id="MobiDB-lite"/>
    </source>
</evidence>
<dbReference type="CDD" id="cd07185">
    <property type="entry name" value="OmpA_C-like"/>
    <property type="match status" value="1"/>
</dbReference>
<feature type="signal peptide" evidence="6">
    <location>
        <begin position="1"/>
        <end position="21"/>
    </location>
</feature>
<evidence type="ECO:0000256" key="2">
    <source>
        <dbReference type="ARBA" id="ARBA00023136"/>
    </source>
</evidence>
<dbReference type="InterPro" id="IPR006665">
    <property type="entry name" value="OmpA-like"/>
</dbReference>
<dbReference type="InterPro" id="IPR036737">
    <property type="entry name" value="OmpA-like_sf"/>
</dbReference>
<feature type="region of interest" description="Disordered" evidence="5">
    <location>
        <begin position="225"/>
        <end position="259"/>
    </location>
</feature>
<dbReference type="OrthoDB" id="5525824at2"/>
<dbReference type="PANTHER" id="PTHR30329">
    <property type="entry name" value="STATOR ELEMENT OF FLAGELLAR MOTOR COMPLEX"/>
    <property type="match status" value="1"/>
</dbReference>
<evidence type="ECO:0000256" key="3">
    <source>
        <dbReference type="ARBA" id="ARBA00023237"/>
    </source>
</evidence>
<feature type="compositionally biased region" description="Low complexity" evidence="5">
    <location>
        <begin position="233"/>
        <end position="259"/>
    </location>
</feature>
<evidence type="ECO:0000256" key="4">
    <source>
        <dbReference type="PROSITE-ProRule" id="PRU00473"/>
    </source>
</evidence>
<dbReference type="InterPro" id="IPR050330">
    <property type="entry name" value="Bact_OuterMem_StrucFunc"/>
</dbReference>
<dbReference type="InterPro" id="IPR006664">
    <property type="entry name" value="OMP_bac"/>
</dbReference>
<keyword evidence="6" id="KW-0732">Signal</keyword>
<dbReference type="Gene3D" id="3.30.1330.60">
    <property type="entry name" value="OmpA-like domain"/>
    <property type="match status" value="1"/>
</dbReference>
<feature type="domain" description="OmpA-like" evidence="7">
    <location>
        <begin position="110"/>
        <end position="228"/>
    </location>
</feature>
<accession>A0A2N9LM59</accession>
<comment type="subcellular location">
    <subcellularLocation>
        <location evidence="1">Cell outer membrane</location>
    </subcellularLocation>
</comment>